<dbReference type="RefSeq" id="WP_309767689.1">
    <property type="nucleotide sequence ID" value="NZ_JARWAI010000004.1"/>
</dbReference>
<organism evidence="1 2">
    <name type="scientific">Vreelandella gomseomensis</name>
    <dbReference type="NCBI Taxonomy" id="370766"/>
    <lineage>
        <taxon>Bacteria</taxon>
        <taxon>Pseudomonadati</taxon>
        <taxon>Pseudomonadota</taxon>
        <taxon>Gammaproteobacteria</taxon>
        <taxon>Oceanospirillales</taxon>
        <taxon>Halomonadaceae</taxon>
        <taxon>Vreelandella</taxon>
    </lineage>
</organism>
<accession>A0ABU1GAX6</accession>
<evidence type="ECO:0000313" key="1">
    <source>
        <dbReference type="EMBL" id="MDR5874645.1"/>
    </source>
</evidence>
<dbReference type="GO" id="GO:0005524">
    <property type="term" value="F:ATP binding"/>
    <property type="evidence" value="ECO:0007669"/>
    <property type="project" value="UniProtKB-KW"/>
</dbReference>
<keyword evidence="1" id="KW-0547">Nucleotide-binding</keyword>
<comment type="caution">
    <text evidence="1">The sequence shown here is derived from an EMBL/GenBank/DDBJ whole genome shotgun (WGS) entry which is preliminary data.</text>
</comment>
<proteinExistence type="predicted"/>
<evidence type="ECO:0000313" key="2">
    <source>
        <dbReference type="Proteomes" id="UP001269267"/>
    </source>
</evidence>
<reference evidence="1 2" key="1">
    <citation type="submission" date="2023-04" db="EMBL/GenBank/DDBJ databases">
        <title>A long-awaited taxogenomic arrangement of the family Halomonadaceae.</title>
        <authorList>
            <person name="De La Haba R."/>
            <person name="Chuvochina M."/>
            <person name="Wittouck S."/>
            <person name="Arahal D.R."/>
            <person name="Sanchez-Porro C."/>
            <person name="Hugenholtz P."/>
            <person name="Ventosa A."/>
        </authorList>
    </citation>
    <scope>NUCLEOTIDE SEQUENCE [LARGE SCALE GENOMIC DNA]</scope>
    <source>
        <strain evidence="1 2">DSM 18042</strain>
    </source>
</reference>
<dbReference type="EMBL" id="JARWAI010000004">
    <property type="protein sequence ID" value="MDR5874645.1"/>
    <property type="molecule type" value="Genomic_DNA"/>
</dbReference>
<protein>
    <submittedName>
        <fullName evidence="1">ATP-binding protein</fullName>
    </submittedName>
</protein>
<keyword evidence="2" id="KW-1185">Reference proteome</keyword>
<dbReference type="InterPro" id="IPR036890">
    <property type="entry name" value="HATPase_C_sf"/>
</dbReference>
<dbReference type="Pfam" id="PF13589">
    <property type="entry name" value="HATPase_c_3"/>
    <property type="match status" value="1"/>
</dbReference>
<name>A0ABU1GAX6_9GAMM</name>
<keyword evidence="1" id="KW-0067">ATP-binding</keyword>
<dbReference type="SUPFAM" id="SSF55874">
    <property type="entry name" value="ATPase domain of HSP90 chaperone/DNA topoisomerase II/histidine kinase"/>
    <property type="match status" value="1"/>
</dbReference>
<gene>
    <name evidence="1" type="ORF">QC815_06870</name>
</gene>
<dbReference type="Gene3D" id="3.30.565.10">
    <property type="entry name" value="Histidine kinase-like ATPase, C-terminal domain"/>
    <property type="match status" value="1"/>
</dbReference>
<sequence length="645" mass="72573">MEYSVTYEDGFLTREIGSIATKADVAITELIANGHDAGASEVRIIFPEEKGSLITVEDNGVGLTESQFEKRWLKLRYDRKKHQGSLVEIPEDNNLRKTRLAFGRNGVGRHAGLCFDDGYTVETWRNKECNIYELKLSSGRQPIEVKEHHKKDKTGHGTKIKVIANKNLIPVEELTETISARFLFNPEFKVYVNGKLITLSEHPGIVKRTEINPVGSINIKLTLVDSSTASRTARQHGVAFWLGGRLLGDPSWSINGQQVFDGRRSFAKRYTVIAESEDLFDFIEADWSGFKSDFSALNIIAEEISDFVKSCYLELSKNEIETTKRQVFDSHKSELKELPRLARRELVNFVDQMLAGSPDIKVELLELAFKAALNLEKSRAGISLLYKLTNISPNDSESLNSFLEEWNVSDAMSILAEIDSRIKVIEAIDRLSGDHSVDELHTLHPLIEKARWVFGPEFDTPEYSSNRGLIKTMSSIFGRKYKKEDFINSAKRPDIVVGENSSISSLGLEEFSGEIRKTKRVLLIELKKGGYEIGRGEMDQAKYYVEDIWHAGVGSSQPYIKAFVVGDSIDHLTGKYQTVGKSKDEQFGEVHAITYSELVRSAEARLFSLKEKIEGRYDGLEDGPLLNELLGNPEQKDLDFAAGQK</sequence>
<dbReference type="Proteomes" id="UP001269267">
    <property type="component" value="Unassembled WGS sequence"/>
</dbReference>